<dbReference type="InterPro" id="IPR041078">
    <property type="entry name" value="Plavaka"/>
</dbReference>
<reference evidence="2" key="1">
    <citation type="submission" date="2023-03" db="EMBL/GenBank/DDBJ databases">
        <title>Massive genome expansion in bonnet fungi (Mycena s.s.) driven by repeated elements and novel gene families across ecological guilds.</title>
        <authorList>
            <consortium name="Lawrence Berkeley National Laboratory"/>
            <person name="Harder C.B."/>
            <person name="Miyauchi S."/>
            <person name="Viragh M."/>
            <person name="Kuo A."/>
            <person name="Thoen E."/>
            <person name="Andreopoulos B."/>
            <person name="Lu D."/>
            <person name="Skrede I."/>
            <person name="Drula E."/>
            <person name="Henrissat B."/>
            <person name="Morin E."/>
            <person name="Kohler A."/>
            <person name="Barry K."/>
            <person name="LaButti K."/>
            <person name="Morin E."/>
            <person name="Salamov A."/>
            <person name="Lipzen A."/>
            <person name="Mereny Z."/>
            <person name="Hegedus B."/>
            <person name="Baldrian P."/>
            <person name="Stursova M."/>
            <person name="Weitz H."/>
            <person name="Taylor A."/>
            <person name="Grigoriev I.V."/>
            <person name="Nagy L.G."/>
            <person name="Martin F."/>
            <person name="Kauserud H."/>
        </authorList>
    </citation>
    <scope>NUCLEOTIDE SEQUENCE</scope>
    <source>
        <strain evidence="2">CBHHK188m</strain>
    </source>
</reference>
<dbReference type="Pfam" id="PF18759">
    <property type="entry name" value="Plavaka"/>
    <property type="match status" value="1"/>
</dbReference>
<evidence type="ECO:0000313" key="3">
    <source>
        <dbReference type="Proteomes" id="UP001215280"/>
    </source>
</evidence>
<feature type="region of interest" description="Disordered" evidence="1">
    <location>
        <begin position="130"/>
        <end position="157"/>
    </location>
</feature>
<feature type="compositionally biased region" description="Basic and acidic residues" evidence="1">
    <location>
        <begin position="130"/>
        <end position="140"/>
    </location>
</feature>
<dbReference type="Proteomes" id="UP001215280">
    <property type="component" value="Unassembled WGS sequence"/>
</dbReference>
<keyword evidence="3" id="KW-1185">Reference proteome</keyword>
<protein>
    <submittedName>
        <fullName evidence="2">Uncharacterized protein</fullName>
    </submittedName>
</protein>
<evidence type="ECO:0000256" key="1">
    <source>
        <dbReference type="SAM" id="MobiDB-lite"/>
    </source>
</evidence>
<comment type="caution">
    <text evidence="2">The sequence shown here is derived from an EMBL/GenBank/DDBJ whole genome shotgun (WGS) entry which is preliminary data.</text>
</comment>
<dbReference type="AlphaFoldDB" id="A0AAD7KG45"/>
<name>A0AAD7KG45_9AGAR</name>
<dbReference type="EMBL" id="JARJLG010000003">
    <property type="protein sequence ID" value="KAJ7782535.1"/>
    <property type="molecule type" value="Genomic_DNA"/>
</dbReference>
<sequence>MNATVVRLMTWFHLGSTLKSIAELDSLVEDVLLKEDFNPADLRNFSTARENKRLDDTATADGDGNLSARDKWTMGSVKIKVPAPKVCTPEAEAAEFEVKGLLYRPLLDVMIEAFQSPAFEEFHITPFESRWDPSHGRNSDEPDIQLDPPDGPLDENGMPPLPEGHQVMYGEIYTSKPMLKAHSELPQTATPTLETIIAAYMFYSDSTHLANFGNASLWPLYTFFGNQSKYTRAKPTSNAGHHQAYFPLLPDSIKDFYRGRFGVAPSADMMAHLKRELMHAIWDLLLSPEFIHAYVHGIIVKCYDGIERRLFPRFFTYGADYPEK</sequence>
<proteinExistence type="predicted"/>
<gene>
    <name evidence="2" type="ORF">DFH07DRAFT_949326</name>
</gene>
<organism evidence="2 3">
    <name type="scientific">Mycena maculata</name>
    <dbReference type="NCBI Taxonomy" id="230809"/>
    <lineage>
        <taxon>Eukaryota</taxon>
        <taxon>Fungi</taxon>
        <taxon>Dikarya</taxon>
        <taxon>Basidiomycota</taxon>
        <taxon>Agaricomycotina</taxon>
        <taxon>Agaricomycetes</taxon>
        <taxon>Agaricomycetidae</taxon>
        <taxon>Agaricales</taxon>
        <taxon>Marasmiineae</taxon>
        <taxon>Mycenaceae</taxon>
        <taxon>Mycena</taxon>
    </lineage>
</organism>
<accession>A0AAD7KG45</accession>
<evidence type="ECO:0000313" key="2">
    <source>
        <dbReference type="EMBL" id="KAJ7782535.1"/>
    </source>
</evidence>